<proteinExistence type="predicted"/>
<dbReference type="HOGENOM" id="CLU_005808_0_0_1"/>
<accession>A0A067PMQ6</accession>
<evidence type="ECO:0000313" key="2">
    <source>
        <dbReference type="EMBL" id="KDQ52587.1"/>
    </source>
</evidence>
<dbReference type="STRING" id="933084.A0A067PMQ6"/>
<dbReference type="OrthoDB" id="5429442at2759"/>
<keyword evidence="3" id="KW-1185">Reference proteome</keyword>
<sequence>MCLGQNSAHHAVQYLNAQLSVLWENALECIAHNSHGLKPLERVRYDFALAEYHFGAQQSSDVAQQDDVMFRAVFDKPRLEFVCNHEAILYLKIKEGHFNREFTKSEEPAFWPSRDQNVEVKDLELAFRMDFSVSGIRGHSTKIGNGVHVIQLMVLDFSTANLVSKVDIAEGRDSLKYYSTKYLEFLHQAGHHVLFSLPDFDDNRLALKIDYSLDSHNVRNAESEVSEVWGISIAEINESLASKWLKAAILAEDMERGLIEMDHKAICLAEYRSIWVEKAGESASDVQFHIKCGAPKVKALCNKEVFLCFKIDEFLLYDGEDFTVPAKHTYSDWEIVFVVDIVHQKEEEGVVNLKLDMTSAYQCNLTQCGFELSEEAGVNYKTHLLKFIQDHYLTLLESSSFNVFYHIDTRLPALPVTPSRPSTGSSDTESINTHVDDKRRSAWKGIIERSDMHGFDFVQAISPASITEHFKTLWKNAHTSTDDHIKCLREWSYDEYFKATFGVLSLRLLSNGKAVVWVQLEEGHLKTLRNWLLWSEAKERHFKNWRLAFEVDLKMVDHDEVASSSESWLMRFLDSLLGKKHYVVPTFICEQTTHAKVTPPDAEFLYDLSSFEGLMLGGRSALGRVKSAVHYIREHYFHHLTYHGHHILHSIPVWKADSRPPAMGLTDVTYQVYSKHIQNRYNCRHTSKSSEAIIVVLGMINFQPLPSERLAYSTEWIVKNRGGFSPGTVCLSKKIFLEDRLLAILSKVNAETTIVPVFPDAEEDGEWQMELTTWGKRRKNRVCKWEQVKDCESGMDFKWDHTDKWSHEHQGSVDDKNNGTYTVACQTKNVLHFPPTSKHGLLDIAVSGEVSVILAFKGTTKTWSTKTSGVWAATLSMSSSHSSGMTFSVTGDLHPKYETTHVHQESIHPKYKGLRSMLEAQLPHQVDLRELSTELRQSFGGVWEHCFPGLQAYSLCNPVFNHNSDLRFELRPYTPSSATLSPPPIGRPRSSTRSVSRSSDASIASDASATSSTPSKSGKSKTCMSFTSFSLRLG</sequence>
<dbReference type="Proteomes" id="UP000027265">
    <property type="component" value="Unassembled WGS sequence"/>
</dbReference>
<evidence type="ECO:0000313" key="3">
    <source>
        <dbReference type="Proteomes" id="UP000027265"/>
    </source>
</evidence>
<name>A0A067PMQ6_9AGAM</name>
<dbReference type="InParanoid" id="A0A067PMQ6"/>
<organism evidence="2 3">
    <name type="scientific">Jaapia argillacea MUCL 33604</name>
    <dbReference type="NCBI Taxonomy" id="933084"/>
    <lineage>
        <taxon>Eukaryota</taxon>
        <taxon>Fungi</taxon>
        <taxon>Dikarya</taxon>
        <taxon>Basidiomycota</taxon>
        <taxon>Agaricomycotina</taxon>
        <taxon>Agaricomycetes</taxon>
        <taxon>Agaricomycetidae</taxon>
        <taxon>Jaapiales</taxon>
        <taxon>Jaapiaceae</taxon>
        <taxon>Jaapia</taxon>
    </lineage>
</organism>
<protein>
    <submittedName>
        <fullName evidence="2">Uncharacterized protein</fullName>
    </submittedName>
</protein>
<evidence type="ECO:0000256" key="1">
    <source>
        <dbReference type="SAM" id="MobiDB-lite"/>
    </source>
</evidence>
<gene>
    <name evidence="2" type="ORF">JAAARDRAFT_702442</name>
</gene>
<dbReference type="AlphaFoldDB" id="A0A067PMQ6"/>
<feature type="region of interest" description="Disordered" evidence="1">
    <location>
        <begin position="973"/>
        <end position="1022"/>
    </location>
</feature>
<reference evidence="3" key="1">
    <citation type="journal article" date="2014" name="Proc. Natl. Acad. Sci. U.S.A.">
        <title>Extensive sampling of basidiomycete genomes demonstrates inadequacy of the white-rot/brown-rot paradigm for wood decay fungi.</title>
        <authorList>
            <person name="Riley R."/>
            <person name="Salamov A.A."/>
            <person name="Brown D.W."/>
            <person name="Nagy L.G."/>
            <person name="Floudas D."/>
            <person name="Held B.W."/>
            <person name="Levasseur A."/>
            <person name="Lombard V."/>
            <person name="Morin E."/>
            <person name="Otillar R."/>
            <person name="Lindquist E.A."/>
            <person name="Sun H."/>
            <person name="LaButti K.M."/>
            <person name="Schmutz J."/>
            <person name="Jabbour D."/>
            <person name="Luo H."/>
            <person name="Baker S.E."/>
            <person name="Pisabarro A.G."/>
            <person name="Walton J.D."/>
            <person name="Blanchette R.A."/>
            <person name="Henrissat B."/>
            <person name="Martin F."/>
            <person name="Cullen D."/>
            <person name="Hibbett D.S."/>
            <person name="Grigoriev I.V."/>
        </authorList>
    </citation>
    <scope>NUCLEOTIDE SEQUENCE [LARGE SCALE GENOMIC DNA]</scope>
    <source>
        <strain evidence="3">MUCL 33604</strain>
    </source>
</reference>
<dbReference type="EMBL" id="KL197739">
    <property type="protein sequence ID" value="KDQ52587.1"/>
    <property type="molecule type" value="Genomic_DNA"/>
</dbReference>
<feature type="compositionally biased region" description="Low complexity" evidence="1">
    <location>
        <begin position="987"/>
        <end position="1022"/>
    </location>
</feature>